<evidence type="ECO:0000313" key="3">
    <source>
        <dbReference type="Proteomes" id="UP001154282"/>
    </source>
</evidence>
<dbReference type="Gene3D" id="3.30.559.10">
    <property type="entry name" value="Chloramphenicol acetyltransferase-like domain"/>
    <property type="match status" value="2"/>
</dbReference>
<dbReference type="InterPro" id="IPR051283">
    <property type="entry name" value="Sec_Metabolite_Acyltrans"/>
</dbReference>
<sequence>MSLVTIQVTELVDGVFVGFSFNQAVGDGTSFWNYLTALSETFWKKTPISRPSMNKRRFSEDHVPIIPLPSDQIPSRYESPELLECFFHFSAESIAKIKSKTNYQFRTTKISSFQSLSSLVWRCITRARNFPPEKITGCRLATNNRGRMNPPLHLDYFGNSINQMRTFTPAGELLGNDLGWAAWRLQEAVVGHSDEKIRGILSSWFEPSVVYRMEQVLDTVSVMMGSSPNMEGMPLSGRRFCSGGGEVWSSRVLGC</sequence>
<dbReference type="Pfam" id="PF02458">
    <property type="entry name" value="Transferase"/>
    <property type="match status" value="1"/>
</dbReference>
<gene>
    <name evidence="2" type="ORF">LITE_LOCUS33817</name>
</gene>
<dbReference type="Proteomes" id="UP001154282">
    <property type="component" value="Unassembled WGS sequence"/>
</dbReference>
<dbReference type="PANTHER" id="PTHR31896:SF12">
    <property type="entry name" value="HXXXD-TYPE ACYL-TRANSFERASE FAMILY PROTEIN"/>
    <property type="match status" value="1"/>
</dbReference>
<evidence type="ECO:0000313" key="2">
    <source>
        <dbReference type="EMBL" id="CAI0459056.1"/>
    </source>
</evidence>
<evidence type="ECO:0000256" key="1">
    <source>
        <dbReference type="ARBA" id="ARBA00022679"/>
    </source>
</evidence>
<reference evidence="2" key="1">
    <citation type="submission" date="2022-08" db="EMBL/GenBank/DDBJ databases">
        <authorList>
            <person name="Gutierrez-Valencia J."/>
        </authorList>
    </citation>
    <scope>NUCLEOTIDE SEQUENCE</scope>
</reference>
<name>A0AAV0NL26_9ROSI</name>
<dbReference type="GO" id="GO:0016740">
    <property type="term" value="F:transferase activity"/>
    <property type="evidence" value="ECO:0007669"/>
    <property type="project" value="UniProtKB-KW"/>
</dbReference>
<keyword evidence="3" id="KW-1185">Reference proteome</keyword>
<keyword evidence="1" id="KW-0808">Transferase</keyword>
<organism evidence="2 3">
    <name type="scientific">Linum tenue</name>
    <dbReference type="NCBI Taxonomy" id="586396"/>
    <lineage>
        <taxon>Eukaryota</taxon>
        <taxon>Viridiplantae</taxon>
        <taxon>Streptophyta</taxon>
        <taxon>Embryophyta</taxon>
        <taxon>Tracheophyta</taxon>
        <taxon>Spermatophyta</taxon>
        <taxon>Magnoliopsida</taxon>
        <taxon>eudicotyledons</taxon>
        <taxon>Gunneridae</taxon>
        <taxon>Pentapetalae</taxon>
        <taxon>rosids</taxon>
        <taxon>fabids</taxon>
        <taxon>Malpighiales</taxon>
        <taxon>Linaceae</taxon>
        <taxon>Linum</taxon>
    </lineage>
</organism>
<comment type="caution">
    <text evidence="2">The sequence shown here is derived from an EMBL/GenBank/DDBJ whole genome shotgun (WGS) entry which is preliminary data.</text>
</comment>
<dbReference type="AlphaFoldDB" id="A0AAV0NL26"/>
<dbReference type="EMBL" id="CAMGYJ010000008">
    <property type="protein sequence ID" value="CAI0459056.1"/>
    <property type="molecule type" value="Genomic_DNA"/>
</dbReference>
<proteinExistence type="predicted"/>
<protein>
    <submittedName>
        <fullName evidence="2">Uncharacterized protein</fullName>
    </submittedName>
</protein>
<dbReference type="PANTHER" id="PTHR31896">
    <property type="entry name" value="FAMILY REGULATORY PROTEIN, PUTATIVE (AFU_ORTHOLOGUE AFUA_3G14730)-RELATED"/>
    <property type="match status" value="1"/>
</dbReference>
<accession>A0AAV0NL26</accession>
<dbReference type="InterPro" id="IPR023213">
    <property type="entry name" value="CAT-like_dom_sf"/>
</dbReference>